<name>A0ABT6B977_9GAMM</name>
<evidence type="ECO:0000313" key="2">
    <source>
        <dbReference type="EMBL" id="MDF4024624.1"/>
    </source>
</evidence>
<dbReference type="EMBL" id="JARJJS010000001">
    <property type="protein sequence ID" value="MDF4024624.1"/>
    <property type="molecule type" value="Genomic_DNA"/>
</dbReference>
<accession>A0ABT6B977</accession>
<organism evidence="2 3">
    <name type="scientific">Luteibacter sahnii</name>
    <dbReference type="NCBI Taxonomy" id="3021977"/>
    <lineage>
        <taxon>Bacteria</taxon>
        <taxon>Pseudomonadati</taxon>
        <taxon>Pseudomonadota</taxon>
        <taxon>Gammaproteobacteria</taxon>
        <taxon>Lysobacterales</taxon>
        <taxon>Rhodanobacteraceae</taxon>
        <taxon>Luteibacter</taxon>
    </lineage>
</organism>
<reference evidence="2 3" key="1">
    <citation type="journal article" date="2024" name="Curr. Microbiol.">
        <title>Luteibacter sahnii sp. nov., A Novel Yellow-Colored Xanthomonadin Pigment Producing Probiotic Bacterium from Healthy Rice Seed Microbiome.</title>
        <authorList>
            <person name="Jaiswal G."/>
            <person name="Rana R."/>
            <person name="Nayak P.K."/>
            <person name="Chouhan R."/>
            <person name="Gandhi S.G."/>
            <person name="Patel H.K."/>
            <person name="Patil P.B."/>
        </authorList>
    </citation>
    <scope>NUCLEOTIDE SEQUENCE [LARGE SCALE GENOMIC DNA]</scope>
    <source>
        <strain evidence="2 3">PPL201</strain>
    </source>
</reference>
<keyword evidence="3" id="KW-1185">Reference proteome</keyword>
<evidence type="ECO:0000256" key="1">
    <source>
        <dbReference type="SAM" id="MobiDB-lite"/>
    </source>
</evidence>
<comment type="caution">
    <text evidence="2">The sequence shown here is derived from an EMBL/GenBank/DDBJ whole genome shotgun (WGS) entry which is preliminary data.</text>
</comment>
<evidence type="ECO:0000313" key="3">
    <source>
        <dbReference type="Proteomes" id="UP001528850"/>
    </source>
</evidence>
<protein>
    <submittedName>
        <fullName evidence="2">Uncharacterized protein</fullName>
    </submittedName>
</protein>
<sequence>MAAMQRLAGRGFPQDRLVPVADGDVRGSPDSYNVPANVVSAHSNKAARPLERGPANRRVDEVGPKAYGLVRLELDTGDGEMSDADVRALLEETGAERIETSELPLPEETPGVWPAPPLGDRVDVDRAIDASLRAGLERHPETPAPHEGPSKRTPHDPHR</sequence>
<feature type="region of interest" description="Disordered" evidence="1">
    <location>
        <begin position="97"/>
        <end position="159"/>
    </location>
</feature>
<feature type="compositionally biased region" description="Low complexity" evidence="1">
    <location>
        <begin position="101"/>
        <end position="110"/>
    </location>
</feature>
<feature type="compositionally biased region" description="Basic and acidic residues" evidence="1">
    <location>
        <begin position="148"/>
        <end position="159"/>
    </location>
</feature>
<proteinExistence type="predicted"/>
<gene>
    <name evidence="2" type="ORF">P3W24_06590</name>
</gene>
<dbReference type="Proteomes" id="UP001528850">
    <property type="component" value="Unassembled WGS sequence"/>
</dbReference>
<feature type="region of interest" description="Disordered" evidence="1">
    <location>
        <begin position="1"/>
        <end position="59"/>
    </location>
</feature>